<feature type="transmembrane region" description="Helical" evidence="6">
    <location>
        <begin position="131"/>
        <end position="152"/>
    </location>
</feature>
<comment type="subcellular location">
    <subcellularLocation>
        <location evidence="1 6">Cell membrane</location>
        <topology evidence="1 6">Multi-pass membrane protein</topology>
    </subcellularLocation>
</comment>
<feature type="transmembrane region" description="Helical" evidence="6">
    <location>
        <begin position="78"/>
        <end position="102"/>
    </location>
</feature>
<dbReference type="EMBL" id="JAHLQK010000001">
    <property type="protein sequence ID" value="MBU5675727.1"/>
    <property type="molecule type" value="Genomic_DNA"/>
</dbReference>
<comment type="similarity">
    <text evidence="6">Belongs to the TVP38/TMEM64 family.</text>
</comment>
<protein>
    <recommendedName>
        <fullName evidence="6">TVP38/TMEM64 family membrane protein</fullName>
    </recommendedName>
</protein>
<name>A0ABS6FZP9_9FIRM</name>
<dbReference type="InterPro" id="IPR032816">
    <property type="entry name" value="VTT_dom"/>
</dbReference>
<keyword evidence="3 6" id="KW-0812">Transmembrane</keyword>
<evidence type="ECO:0000256" key="6">
    <source>
        <dbReference type="RuleBase" id="RU366058"/>
    </source>
</evidence>
<dbReference type="Proteomes" id="UP000779508">
    <property type="component" value="Unassembled WGS sequence"/>
</dbReference>
<dbReference type="InterPro" id="IPR015414">
    <property type="entry name" value="TMEM64"/>
</dbReference>
<dbReference type="PANTHER" id="PTHR12677:SF59">
    <property type="entry name" value="GOLGI APPARATUS MEMBRANE PROTEIN TVP38-RELATED"/>
    <property type="match status" value="1"/>
</dbReference>
<reference evidence="8 9" key="1">
    <citation type="submission" date="2021-06" db="EMBL/GenBank/DDBJ databases">
        <authorList>
            <person name="Sun Q."/>
            <person name="Li D."/>
        </authorList>
    </citation>
    <scope>NUCLEOTIDE SEQUENCE [LARGE SCALE GENOMIC DNA]</scope>
    <source>
        <strain evidence="8 9">MSJ-5</strain>
    </source>
</reference>
<evidence type="ECO:0000256" key="5">
    <source>
        <dbReference type="ARBA" id="ARBA00023136"/>
    </source>
</evidence>
<feature type="transmembrane region" description="Helical" evidence="6">
    <location>
        <begin position="12"/>
        <end position="31"/>
    </location>
</feature>
<evidence type="ECO:0000256" key="1">
    <source>
        <dbReference type="ARBA" id="ARBA00004651"/>
    </source>
</evidence>
<evidence type="ECO:0000256" key="4">
    <source>
        <dbReference type="ARBA" id="ARBA00022989"/>
    </source>
</evidence>
<evidence type="ECO:0000256" key="2">
    <source>
        <dbReference type="ARBA" id="ARBA00022475"/>
    </source>
</evidence>
<sequence>MIKPKLKNSFKVILIIAIIMIAYFLNSRGIFENATVKDVKSYVLSYGKLAPLVYTIMFTLSALTLFPDSVLAISGGMIFGFFYGTLYTIIGAIFAATLAFFVSRFLGQSILEKFLKHNKIKVINAVEKRGFISVLVLRLIPLVPFDVISYGAGLTKIPYVDYIGATALGIIPGVMVYINIGNQVGNSNLVQLLKAVLVLFVLIGCSYIIKQKGILNKIIGISERGEAFDNNKI</sequence>
<evidence type="ECO:0000256" key="3">
    <source>
        <dbReference type="ARBA" id="ARBA00022692"/>
    </source>
</evidence>
<proteinExistence type="inferred from homology"/>
<feature type="transmembrane region" description="Helical" evidence="6">
    <location>
        <begin position="192"/>
        <end position="209"/>
    </location>
</feature>
<organism evidence="8 9">
    <name type="scientific">Alkaliphilus flagellatus</name>
    <dbReference type="NCBI Taxonomy" id="2841507"/>
    <lineage>
        <taxon>Bacteria</taxon>
        <taxon>Bacillati</taxon>
        <taxon>Bacillota</taxon>
        <taxon>Clostridia</taxon>
        <taxon>Peptostreptococcales</taxon>
        <taxon>Natronincolaceae</taxon>
        <taxon>Alkaliphilus</taxon>
    </lineage>
</organism>
<keyword evidence="9" id="KW-1185">Reference proteome</keyword>
<keyword evidence="2 6" id="KW-1003">Cell membrane</keyword>
<evidence type="ECO:0000313" key="9">
    <source>
        <dbReference type="Proteomes" id="UP000779508"/>
    </source>
</evidence>
<gene>
    <name evidence="8" type="ORF">KQI88_04800</name>
</gene>
<keyword evidence="4 6" id="KW-1133">Transmembrane helix</keyword>
<feature type="domain" description="VTT" evidence="7">
    <location>
        <begin position="66"/>
        <end position="182"/>
    </location>
</feature>
<keyword evidence="5 6" id="KW-0472">Membrane</keyword>
<dbReference type="RefSeq" id="WP_216415181.1">
    <property type="nucleotide sequence ID" value="NZ_JAHLQK010000001.1"/>
</dbReference>
<dbReference type="PANTHER" id="PTHR12677">
    <property type="entry name" value="GOLGI APPARATUS MEMBRANE PROTEIN TVP38-RELATED"/>
    <property type="match status" value="1"/>
</dbReference>
<accession>A0ABS6FZP9</accession>
<feature type="transmembrane region" description="Helical" evidence="6">
    <location>
        <begin position="43"/>
        <end position="66"/>
    </location>
</feature>
<feature type="transmembrane region" description="Helical" evidence="6">
    <location>
        <begin position="159"/>
        <end position="180"/>
    </location>
</feature>
<comment type="caution">
    <text evidence="8">The sequence shown here is derived from an EMBL/GenBank/DDBJ whole genome shotgun (WGS) entry which is preliminary data.</text>
</comment>
<evidence type="ECO:0000259" key="7">
    <source>
        <dbReference type="Pfam" id="PF09335"/>
    </source>
</evidence>
<dbReference type="Pfam" id="PF09335">
    <property type="entry name" value="VTT_dom"/>
    <property type="match status" value="1"/>
</dbReference>
<evidence type="ECO:0000313" key="8">
    <source>
        <dbReference type="EMBL" id="MBU5675727.1"/>
    </source>
</evidence>